<accession>A0A9X2F1Q2</accession>
<feature type="transmembrane region" description="Helical" evidence="1">
    <location>
        <begin position="84"/>
        <end position="101"/>
    </location>
</feature>
<feature type="transmembrane region" description="Helical" evidence="1">
    <location>
        <begin position="52"/>
        <end position="72"/>
    </location>
</feature>
<dbReference type="AlphaFoldDB" id="A0A9X2F1Q2"/>
<evidence type="ECO:0000256" key="1">
    <source>
        <dbReference type="SAM" id="Phobius"/>
    </source>
</evidence>
<evidence type="ECO:0000313" key="2">
    <source>
        <dbReference type="EMBL" id="MCO4293037.1"/>
    </source>
</evidence>
<protein>
    <submittedName>
        <fullName evidence="2">DUF3995 domain-containing protein</fullName>
    </submittedName>
</protein>
<comment type="caution">
    <text evidence="2">The sequence shown here is derived from an EMBL/GenBank/DDBJ whole genome shotgun (WGS) entry which is preliminary data.</text>
</comment>
<keyword evidence="1" id="KW-0812">Transmembrane</keyword>
<feature type="transmembrane region" description="Helical" evidence="1">
    <location>
        <begin position="6"/>
        <end position="31"/>
    </location>
</feature>
<keyword evidence="3" id="KW-1185">Reference proteome</keyword>
<feature type="transmembrane region" description="Helical" evidence="1">
    <location>
        <begin position="122"/>
        <end position="139"/>
    </location>
</feature>
<sequence>MVTIISFFLFFIFLFLAGMHFYWGVGGRWAVDAVVPTKGSNVKVFNPKLLECFIVGSVLLAIGLFILTENGLIRFNLPNGFSKYGLWFIATIFFLRAIGEFRYVGFFKRIKHTKFGRYDTRFYSPLCLLIGILTVIIALEA</sequence>
<keyword evidence="1" id="KW-1133">Transmembrane helix</keyword>
<dbReference type="Pfam" id="PF13160">
    <property type="entry name" value="DUF3995"/>
    <property type="match status" value="1"/>
</dbReference>
<organism evidence="2 3">
    <name type="scientific">Solitalea agri</name>
    <dbReference type="NCBI Taxonomy" id="2953739"/>
    <lineage>
        <taxon>Bacteria</taxon>
        <taxon>Pseudomonadati</taxon>
        <taxon>Bacteroidota</taxon>
        <taxon>Sphingobacteriia</taxon>
        <taxon>Sphingobacteriales</taxon>
        <taxon>Sphingobacteriaceae</taxon>
        <taxon>Solitalea</taxon>
    </lineage>
</organism>
<keyword evidence="1" id="KW-0472">Membrane</keyword>
<evidence type="ECO:0000313" key="3">
    <source>
        <dbReference type="Proteomes" id="UP001155182"/>
    </source>
</evidence>
<dbReference type="InterPro" id="IPR025058">
    <property type="entry name" value="DUF3995"/>
</dbReference>
<proteinExistence type="predicted"/>
<dbReference type="Proteomes" id="UP001155182">
    <property type="component" value="Unassembled WGS sequence"/>
</dbReference>
<reference evidence="2" key="1">
    <citation type="submission" date="2022-06" db="EMBL/GenBank/DDBJ databases">
        <title>Solitalea sp. MAHUQ-68 isolated from rhizospheric soil.</title>
        <authorList>
            <person name="Huq M.A."/>
        </authorList>
    </citation>
    <scope>NUCLEOTIDE SEQUENCE</scope>
    <source>
        <strain evidence="2">MAHUQ-68</strain>
    </source>
</reference>
<gene>
    <name evidence="2" type="ORF">NF867_09195</name>
</gene>
<dbReference type="RefSeq" id="WP_252587528.1">
    <property type="nucleotide sequence ID" value="NZ_JAMWYS010000028.1"/>
</dbReference>
<name>A0A9X2F1Q2_9SPHI</name>
<dbReference type="EMBL" id="JAMWYS010000028">
    <property type="protein sequence ID" value="MCO4293037.1"/>
    <property type="molecule type" value="Genomic_DNA"/>
</dbReference>